<proteinExistence type="predicted"/>
<dbReference type="GeneID" id="96867777"/>
<accession>A0ABY4NKS0</accession>
<gene>
    <name evidence="1" type="ORF">MTR80_02515</name>
</gene>
<dbReference type="Proteomes" id="UP000831759">
    <property type="component" value="Chromosome"/>
</dbReference>
<sequence length="87" mass="9650">MFPPESTQAPFSLALPQFNYAGTLVIHHAALDDRATAQSIFAYHVLHSTATCTPSPSNKREMRPRLTHAHQPAYCLGTGTQAIRRLY</sequence>
<organism evidence="1 2">
    <name type="scientific">Alcaligenes aquatilis</name>
    <dbReference type="NCBI Taxonomy" id="323284"/>
    <lineage>
        <taxon>Bacteria</taxon>
        <taxon>Pseudomonadati</taxon>
        <taxon>Pseudomonadota</taxon>
        <taxon>Betaproteobacteria</taxon>
        <taxon>Burkholderiales</taxon>
        <taxon>Alcaligenaceae</taxon>
        <taxon>Alcaligenes</taxon>
    </lineage>
</organism>
<name>A0ABY4NKS0_9BURK</name>
<protein>
    <submittedName>
        <fullName evidence="1">Uncharacterized protein</fullName>
    </submittedName>
</protein>
<dbReference type="EMBL" id="CP094619">
    <property type="protein sequence ID" value="UQN36616.1"/>
    <property type="molecule type" value="Genomic_DNA"/>
</dbReference>
<dbReference type="RefSeq" id="WP_230019021.1">
    <property type="nucleotide sequence ID" value="NZ_CP094619.1"/>
</dbReference>
<evidence type="ECO:0000313" key="1">
    <source>
        <dbReference type="EMBL" id="UQN36616.1"/>
    </source>
</evidence>
<keyword evidence="2" id="KW-1185">Reference proteome</keyword>
<evidence type="ECO:0000313" key="2">
    <source>
        <dbReference type="Proteomes" id="UP000831759"/>
    </source>
</evidence>
<reference evidence="1 2" key="1">
    <citation type="journal article" date="2022" name="Int. J. Syst. Evol. Microbiol.">
        <title>Characterization of Alcaligenes aquatilis as a novel member of heterotrophic nitrifier-aerobic denitrifier and its performance in treating piggery wastewater.</title>
        <authorList>
            <person name="Cao X."/>
            <person name="Zhao B."/>
            <person name="Wu Y."/>
            <person name="Huang J."/>
            <person name="Wang H."/>
            <person name="Sun X."/>
            <person name="Li S."/>
        </authorList>
    </citation>
    <scope>NUCLEOTIDE SEQUENCE [LARGE SCALE GENOMIC DNA]</scope>
    <source>
        <strain evidence="1 2">AS1</strain>
    </source>
</reference>